<dbReference type="NCBIfam" id="TIGR04131">
    <property type="entry name" value="Bac_Flav_CTERM"/>
    <property type="match status" value="1"/>
</dbReference>
<dbReference type="Proteomes" id="UP000779507">
    <property type="component" value="Unassembled WGS sequence"/>
</dbReference>
<feature type="chain" id="PRO_5046561463" evidence="1">
    <location>
        <begin position="28"/>
        <end position="673"/>
    </location>
</feature>
<dbReference type="EMBL" id="JABSNP010000002">
    <property type="protein sequence ID" value="NRT17706.1"/>
    <property type="molecule type" value="Genomic_DNA"/>
</dbReference>
<sequence>MKLTFPSSFFLLLLGAALVLVPGGGLAQNCAQPPPPGCGGVPFAVVDAATGQEVQALCVGRAVRFVPCASRNVSADLTYYTALPGTDVYPPGCLISPTGASTTYRYTPAAAGPVTISENANTVLPGGGVVGTFYTRVLVASATVPPPFRIDPCPAGSALVTVTDAVYDSYTVQAGPNGPAVPIQRNQPQVVALSFGATTITVTGSYNPAGICQGTNTQSIPVLPPAQVPALNRLALSAPLPGGDATLAVDQLPAGYRYTLQRAPAGTAGPFQAVADVPPGSTAAVVPGALAGGYQLLRTDYCQTGTAVSPVRYTLSLTVASAGGRNQLRLADANPAPGPYAVTRNGVAISSAVPVAGGLEDADVVCGTRYTYRVSTDGGAVVSNEASLVTSSGVAPAAPLLVASFNAQNLAVLTPALPGGPVPAGGSLRYRRQPSGGPTTDFLTTTTGRAVTDSTGGAPGAAVAAVCYSVRFTDVCGNASAESNAACPSILTARALDDDANTVGLSWTAFAGPDPGQPARYALQTLAPDGTVLATAAPTAALSATDAAPPADRQVLRYRLQISGAGIPAGTFSYSSVAPLTRRTRLLLPNAFTPNGDGLNDVFEIKGRFLQNFVLVIVDRNGQQVFRATDRAATWDGTINGHAPVNGVYVWRFDQTDETGQAVRQTGSVTILK</sequence>
<dbReference type="Pfam" id="PF13585">
    <property type="entry name" value="CHU_C"/>
    <property type="match status" value="1"/>
</dbReference>
<dbReference type="InterPro" id="IPR026341">
    <property type="entry name" value="T9SS_type_B"/>
</dbReference>
<name>A0ABX2FMC7_9BACT</name>
<reference evidence="2 3" key="1">
    <citation type="submission" date="2020-05" db="EMBL/GenBank/DDBJ databases">
        <title>Genomic Encyclopedia of Type Strains, Phase IV (KMG-V): Genome sequencing to study the core and pangenomes of soil and plant-associated prokaryotes.</title>
        <authorList>
            <person name="Whitman W."/>
        </authorList>
    </citation>
    <scope>NUCLEOTIDE SEQUENCE [LARGE SCALE GENOMIC DNA]</scope>
    <source>
        <strain evidence="2 3">9A</strain>
    </source>
</reference>
<dbReference type="RefSeq" id="WP_173808484.1">
    <property type="nucleotide sequence ID" value="NZ_JABSNP010000002.1"/>
</dbReference>
<proteinExistence type="predicted"/>
<comment type="caution">
    <text evidence="2">The sequence shown here is derived from an EMBL/GenBank/DDBJ whole genome shotgun (WGS) entry which is preliminary data.</text>
</comment>
<keyword evidence="3" id="KW-1185">Reference proteome</keyword>
<organism evidence="2 3">
    <name type="scientific">Hymenobacter caeli</name>
    <dbReference type="NCBI Taxonomy" id="2735894"/>
    <lineage>
        <taxon>Bacteria</taxon>
        <taxon>Pseudomonadati</taxon>
        <taxon>Bacteroidota</taxon>
        <taxon>Cytophagia</taxon>
        <taxon>Cytophagales</taxon>
        <taxon>Hymenobacteraceae</taxon>
        <taxon>Hymenobacter</taxon>
    </lineage>
</organism>
<protein>
    <submittedName>
        <fullName evidence="2">Gliding motility-associated-like protein</fullName>
    </submittedName>
</protein>
<feature type="signal peptide" evidence="1">
    <location>
        <begin position="1"/>
        <end position="27"/>
    </location>
</feature>
<keyword evidence="1" id="KW-0732">Signal</keyword>
<evidence type="ECO:0000313" key="2">
    <source>
        <dbReference type="EMBL" id="NRT17706.1"/>
    </source>
</evidence>
<evidence type="ECO:0000256" key="1">
    <source>
        <dbReference type="SAM" id="SignalP"/>
    </source>
</evidence>
<gene>
    <name evidence="2" type="ORF">HNP98_000513</name>
</gene>
<evidence type="ECO:0000313" key="3">
    <source>
        <dbReference type="Proteomes" id="UP000779507"/>
    </source>
</evidence>
<accession>A0ABX2FMC7</accession>